<dbReference type="RefSeq" id="WP_214058113.1">
    <property type="nucleotide sequence ID" value="NZ_BAAAHS010000131.1"/>
</dbReference>
<proteinExistence type="predicted"/>
<gene>
    <name evidence="1" type="ORF">ENKNEFLB_00920</name>
</gene>
<name>A0ABX8EIP2_9ACTN</name>
<sequence>MENLPWTPFLLTDPALGRDPRSVRRLVARGAVRRVLRGVGVRAEVAGSLLLRAQAAALVLGPGQVVCDYSAAWLHGVDVGPGRPGRGPDVLDVASVAGRRATRRGDADGCRRTVAPDEVTRVHGVAVTTPLRTAADLACRWGRGDAMAALDAFARLHQVDAEAHRPMVARFAGRRGVTQYRELVARIDPRAESPRESWLRLTAHDHGFTDLEPQVETWVEGRGWVRLDLADRRRRIALEYDGADVHGDDQKQADDEERRAAMVRDGWVFVVVRGGGFVEPGLSRWVGELRDAYADHGRGSCRRYARGEGAGRHPRRG</sequence>
<dbReference type="Proteomes" id="UP000679307">
    <property type="component" value="Chromosome"/>
</dbReference>
<reference evidence="1 2" key="1">
    <citation type="submission" date="2021-05" db="EMBL/GenBank/DDBJ databases">
        <title>Complete genome of Nocardioides aquaticus KCTC 9944T isolated from meromictic and hypersaline Ekho Lake, Antarctica.</title>
        <authorList>
            <person name="Hwang K."/>
            <person name="Kim K.M."/>
            <person name="Choe H."/>
        </authorList>
    </citation>
    <scope>NUCLEOTIDE SEQUENCE [LARGE SCALE GENOMIC DNA]</scope>
    <source>
        <strain evidence="1 2">KCTC 9944</strain>
    </source>
</reference>
<protein>
    <recommendedName>
        <fullName evidence="3">DUF559 domain-containing protein</fullName>
    </recommendedName>
</protein>
<organism evidence="1 2">
    <name type="scientific">Nocardioides aquaticus</name>
    <dbReference type="NCBI Taxonomy" id="160826"/>
    <lineage>
        <taxon>Bacteria</taxon>
        <taxon>Bacillati</taxon>
        <taxon>Actinomycetota</taxon>
        <taxon>Actinomycetes</taxon>
        <taxon>Propionibacteriales</taxon>
        <taxon>Nocardioidaceae</taxon>
        <taxon>Nocardioides</taxon>
    </lineage>
</organism>
<keyword evidence="2" id="KW-1185">Reference proteome</keyword>
<accession>A0ABX8EIP2</accession>
<dbReference type="EMBL" id="CP075371">
    <property type="protein sequence ID" value="QVT78543.1"/>
    <property type="molecule type" value="Genomic_DNA"/>
</dbReference>
<evidence type="ECO:0000313" key="2">
    <source>
        <dbReference type="Proteomes" id="UP000679307"/>
    </source>
</evidence>
<evidence type="ECO:0008006" key="3">
    <source>
        <dbReference type="Google" id="ProtNLM"/>
    </source>
</evidence>
<evidence type="ECO:0000313" key="1">
    <source>
        <dbReference type="EMBL" id="QVT78543.1"/>
    </source>
</evidence>